<proteinExistence type="predicted"/>
<sequence length="62" mass="7094">MEQPTQAFTLAEGDRILLDDGTEVLVHRVRDGRVSLKIVEASERNALQQHWLPRMLGLAFQH</sequence>
<accession>A0A1H0FAY6</accession>
<dbReference type="AlphaFoldDB" id="A0A1H0FAY6"/>
<dbReference type="EMBL" id="FNIJ01000006">
    <property type="protein sequence ID" value="SDN91848.1"/>
    <property type="molecule type" value="Genomic_DNA"/>
</dbReference>
<dbReference type="OrthoDB" id="6904339at2"/>
<evidence type="ECO:0000313" key="1">
    <source>
        <dbReference type="EMBL" id="SDN91848.1"/>
    </source>
</evidence>
<reference evidence="2" key="1">
    <citation type="submission" date="2016-10" db="EMBL/GenBank/DDBJ databases">
        <authorList>
            <person name="Varghese N."/>
            <person name="Submissions S."/>
        </authorList>
    </citation>
    <scope>NUCLEOTIDE SEQUENCE [LARGE SCALE GENOMIC DNA]</scope>
    <source>
        <strain evidence="2">JCM 21621</strain>
    </source>
</reference>
<keyword evidence="2" id="KW-1185">Reference proteome</keyword>
<dbReference type="RefSeq" id="WP_084310794.1">
    <property type="nucleotide sequence ID" value="NZ_FNIJ01000006.1"/>
</dbReference>
<dbReference type="STRING" id="198616.SAMN05216193_106125"/>
<organism evidence="1 2">
    <name type="scientific">Pseudomonas jinjuensis</name>
    <dbReference type="NCBI Taxonomy" id="198616"/>
    <lineage>
        <taxon>Bacteria</taxon>
        <taxon>Pseudomonadati</taxon>
        <taxon>Pseudomonadota</taxon>
        <taxon>Gammaproteobacteria</taxon>
        <taxon>Pseudomonadales</taxon>
        <taxon>Pseudomonadaceae</taxon>
        <taxon>Pseudomonas</taxon>
    </lineage>
</organism>
<gene>
    <name evidence="1" type="ORF">SAMN05216193_106125</name>
</gene>
<protein>
    <submittedName>
        <fullName evidence="1">Uncharacterized protein</fullName>
    </submittedName>
</protein>
<evidence type="ECO:0000313" key="2">
    <source>
        <dbReference type="Proteomes" id="UP000242957"/>
    </source>
</evidence>
<name>A0A1H0FAY6_9PSED</name>
<dbReference type="Proteomes" id="UP000242957">
    <property type="component" value="Unassembled WGS sequence"/>
</dbReference>